<evidence type="ECO:0000313" key="1">
    <source>
        <dbReference type="EMBL" id="GAA4552638.1"/>
    </source>
</evidence>
<proteinExistence type="predicted"/>
<evidence type="ECO:0000313" key="2">
    <source>
        <dbReference type="Proteomes" id="UP001501598"/>
    </source>
</evidence>
<gene>
    <name evidence="1" type="ORF">GCM10023175_46740</name>
</gene>
<protein>
    <recommendedName>
        <fullName evidence="3">Mutator family transposase</fullName>
    </recommendedName>
</protein>
<reference evidence="2" key="1">
    <citation type="journal article" date="2019" name="Int. J. Syst. Evol. Microbiol.">
        <title>The Global Catalogue of Microorganisms (GCM) 10K type strain sequencing project: providing services to taxonomists for standard genome sequencing and annotation.</title>
        <authorList>
            <consortium name="The Broad Institute Genomics Platform"/>
            <consortium name="The Broad Institute Genome Sequencing Center for Infectious Disease"/>
            <person name="Wu L."/>
            <person name="Ma J."/>
        </authorList>
    </citation>
    <scope>NUCLEOTIDE SEQUENCE [LARGE SCALE GENOMIC DNA]</scope>
    <source>
        <strain evidence="2">JCM 17906</strain>
    </source>
</reference>
<keyword evidence="2" id="KW-1185">Reference proteome</keyword>
<dbReference type="EMBL" id="BAABGT010000075">
    <property type="protein sequence ID" value="GAA4552638.1"/>
    <property type="molecule type" value="Genomic_DNA"/>
</dbReference>
<accession>A0ABP8RXP0</accession>
<sequence>MRSSHSTPASGGPSELEAMSTEQAAMKCLYLVTRSLDPTGTGRTRWTMRWKPVINALAITFGDRWPGAETY</sequence>
<comment type="caution">
    <text evidence="1">The sequence shown here is derived from an EMBL/GenBank/DDBJ whole genome shotgun (WGS) entry which is preliminary data.</text>
</comment>
<dbReference type="Proteomes" id="UP001501598">
    <property type="component" value="Unassembled WGS sequence"/>
</dbReference>
<organism evidence="1 2">
    <name type="scientific">Pseudonocardia xishanensis</name>
    <dbReference type="NCBI Taxonomy" id="630995"/>
    <lineage>
        <taxon>Bacteria</taxon>
        <taxon>Bacillati</taxon>
        <taxon>Actinomycetota</taxon>
        <taxon>Actinomycetes</taxon>
        <taxon>Pseudonocardiales</taxon>
        <taxon>Pseudonocardiaceae</taxon>
        <taxon>Pseudonocardia</taxon>
    </lineage>
</organism>
<evidence type="ECO:0008006" key="3">
    <source>
        <dbReference type="Google" id="ProtNLM"/>
    </source>
</evidence>
<name>A0ABP8RXP0_9PSEU</name>